<feature type="coiled-coil region" evidence="1">
    <location>
        <begin position="186"/>
        <end position="213"/>
    </location>
</feature>
<feature type="signal peptide" evidence="4">
    <location>
        <begin position="1"/>
        <end position="20"/>
    </location>
</feature>
<keyword evidence="4" id="KW-0732">Signal</keyword>
<keyword evidence="3" id="KW-0812">Transmembrane</keyword>
<dbReference type="RefSeq" id="WP_229783645.1">
    <property type="nucleotide sequence ID" value="NZ_BMQB01000004.1"/>
</dbReference>
<reference evidence="6" key="1">
    <citation type="journal article" date="2014" name="Int. J. Syst. Evol. Microbiol.">
        <title>Complete genome sequence of Corynebacterium casei LMG S-19264T (=DSM 44701T), isolated from a smear-ripened cheese.</title>
        <authorList>
            <consortium name="US DOE Joint Genome Institute (JGI-PGF)"/>
            <person name="Walter F."/>
            <person name="Albersmeier A."/>
            <person name="Kalinowski J."/>
            <person name="Ruckert C."/>
        </authorList>
    </citation>
    <scope>NUCLEOTIDE SEQUENCE</scope>
    <source>
        <strain evidence="6">JCM 3090</strain>
    </source>
</reference>
<evidence type="ECO:0000256" key="1">
    <source>
        <dbReference type="SAM" id="Coils"/>
    </source>
</evidence>
<keyword evidence="7" id="KW-1185">Reference proteome</keyword>
<keyword evidence="3" id="KW-0472">Membrane</keyword>
<dbReference type="Pfam" id="PF14257">
    <property type="entry name" value="DUF4349"/>
    <property type="match status" value="1"/>
</dbReference>
<dbReference type="Proteomes" id="UP000649739">
    <property type="component" value="Unassembled WGS sequence"/>
</dbReference>
<accession>A0A8J3B3F3</accession>
<dbReference type="InterPro" id="IPR025645">
    <property type="entry name" value="DUF4349"/>
</dbReference>
<dbReference type="EMBL" id="BMQB01000004">
    <property type="protein sequence ID" value="GGJ92958.1"/>
    <property type="molecule type" value="Genomic_DNA"/>
</dbReference>
<evidence type="ECO:0000259" key="5">
    <source>
        <dbReference type="Pfam" id="PF14257"/>
    </source>
</evidence>
<protein>
    <recommendedName>
        <fullName evidence="5">DUF4349 domain-containing protein</fullName>
    </recommendedName>
</protein>
<dbReference type="PROSITE" id="PS51257">
    <property type="entry name" value="PROKAR_LIPOPROTEIN"/>
    <property type="match status" value="1"/>
</dbReference>
<evidence type="ECO:0000256" key="3">
    <source>
        <dbReference type="SAM" id="Phobius"/>
    </source>
</evidence>
<evidence type="ECO:0000313" key="7">
    <source>
        <dbReference type="Proteomes" id="UP000649739"/>
    </source>
</evidence>
<organism evidence="6 7">
    <name type="scientific">Pilimelia anulata</name>
    <dbReference type="NCBI Taxonomy" id="53371"/>
    <lineage>
        <taxon>Bacteria</taxon>
        <taxon>Bacillati</taxon>
        <taxon>Actinomycetota</taxon>
        <taxon>Actinomycetes</taxon>
        <taxon>Micromonosporales</taxon>
        <taxon>Micromonosporaceae</taxon>
        <taxon>Pilimelia</taxon>
    </lineage>
</organism>
<evidence type="ECO:0000313" key="6">
    <source>
        <dbReference type="EMBL" id="GGJ92958.1"/>
    </source>
</evidence>
<keyword evidence="1" id="KW-0175">Coiled coil</keyword>
<evidence type="ECO:0000256" key="2">
    <source>
        <dbReference type="SAM" id="MobiDB-lite"/>
    </source>
</evidence>
<feature type="region of interest" description="Disordered" evidence="2">
    <location>
        <begin position="292"/>
        <end position="348"/>
    </location>
</feature>
<feature type="transmembrane region" description="Helical" evidence="3">
    <location>
        <begin position="249"/>
        <end position="282"/>
    </location>
</feature>
<name>A0A8J3B3F3_9ACTN</name>
<feature type="chain" id="PRO_5039066176" description="DUF4349 domain-containing protein" evidence="4">
    <location>
        <begin position="21"/>
        <end position="348"/>
    </location>
</feature>
<proteinExistence type="predicted"/>
<feature type="region of interest" description="Disordered" evidence="2">
    <location>
        <begin position="29"/>
        <end position="62"/>
    </location>
</feature>
<dbReference type="AlphaFoldDB" id="A0A8J3B3F3"/>
<feature type="domain" description="DUF4349" evidence="5">
    <location>
        <begin position="69"/>
        <end position="277"/>
    </location>
</feature>
<evidence type="ECO:0000256" key="4">
    <source>
        <dbReference type="SAM" id="SignalP"/>
    </source>
</evidence>
<gene>
    <name evidence="6" type="ORF">GCM10010123_23530</name>
</gene>
<reference evidence="6" key="2">
    <citation type="submission" date="2020-09" db="EMBL/GenBank/DDBJ databases">
        <authorList>
            <person name="Sun Q."/>
            <person name="Ohkuma M."/>
        </authorList>
    </citation>
    <scope>NUCLEOTIDE SEQUENCE</scope>
    <source>
        <strain evidence="6">JCM 3090</strain>
    </source>
</reference>
<comment type="caution">
    <text evidence="6">The sequence shown here is derived from an EMBL/GenBank/DDBJ whole genome shotgun (WGS) entry which is preliminary data.</text>
</comment>
<keyword evidence="3" id="KW-1133">Transmembrane helix</keyword>
<sequence>MNVRRVSGLALIGAAAVLLAGCTADEPSRSTVGPARDFAGEAAPAPDGGAKGRPGGAPPLSAAGVADQRSVVRTATVTVRVDGAGVGAAADRAIAAARAAGGYAGGDSRSHAGAASRATVTLRVPAARFDELLDRVAGVGREEHREIGTEDVSEEVVDVDARLASQRASVDRTRALLARARSVGELVSIEGELARREAELAALQARQRRLADRTALATITLELRGTAARPDEPGAPGFLAGLGAGWRALLASLGVLATVLGAVAPWLLVLGVPIWLLVVLLLRRRARRTALPPATADPQPATPATPAAATAPVATPAAAAVPPAAPVRSAAAAPEGAPAPGADAPPAG</sequence>